<evidence type="ECO:0000256" key="4">
    <source>
        <dbReference type="ARBA" id="ARBA00023157"/>
    </source>
</evidence>
<evidence type="ECO:0000313" key="9">
    <source>
        <dbReference type="RefSeq" id="XP_022108060.1"/>
    </source>
</evidence>
<dbReference type="KEGG" id="aplc:110988637"/>
<proteinExistence type="predicted"/>
<dbReference type="PROSITE" id="PS51828">
    <property type="entry name" value="PTX_2"/>
    <property type="match status" value="1"/>
</dbReference>
<dbReference type="GO" id="GO:0046872">
    <property type="term" value="F:metal ion binding"/>
    <property type="evidence" value="ECO:0007669"/>
    <property type="project" value="UniProtKB-KW"/>
</dbReference>
<dbReference type="InterPro" id="IPR013320">
    <property type="entry name" value="ConA-like_dom_sf"/>
</dbReference>
<reference evidence="9" key="1">
    <citation type="submission" date="2025-08" db="UniProtKB">
        <authorList>
            <consortium name="RefSeq"/>
        </authorList>
    </citation>
    <scope>IDENTIFICATION</scope>
</reference>
<dbReference type="InterPro" id="IPR001759">
    <property type="entry name" value="PTX_dom"/>
</dbReference>
<keyword evidence="4" id="KW-1015">Disulfide bond</keyword>
<evidence type="ECO:0000256" key="6">
    <source>
        <dbReference type="PROSITE-ProRule" id="PRU01172"/>
    </source>
</evidence>
<sequence length="142" mass="16090">MVFRGSYPSQYITLPHAICTNLRAFTVMMWIRTAKVDGTILAYTTQKSRQTLGETLIAISNPGALQVHIQGYRFFSSVSVNDDHWHHLAVSWHEHGGILKIYLDGQLRLIRKSVRPGAKIHSGGEFILGELRNSEFDKQLIL</sequence>
<dbReference type="RefSeq" id="XP_022108060.1">
    <property type="nucleotide sequence ID" value="XM_022252368.1"/>
</dbReference>
<organism evidence="8 9">
    <name type="scientific">Acanthaster planci</name>
    <name type="common">Crown-of-thorns starfish</name>
    <dbReference type="NCBI Taxonomy" id="133434"/>
    <lineage>
        <taxon>Eukaryota</taxon>
        <taxon>Metazoa</taxon>
        <taxon>Echinodermata</taxon>
        <taxon>Eleutherozoa</taxon>
        <taxon>Asterozoa</taxon>
        <taxon>Asteroidea</taxon>
        <taxon>Valvatacea</taxon>
        <taxon>Valvatida</taxon>
        <taxon>Acanthasteridae</taxon>
        <taxon>Acanthaster</taxon>
    </lineage>
</organism>
<dbReference type="GeneID" id="110988637"/>
<name>A0A8B7ZTB9_ACAPL</name>
<evidence type="ECO:0000259" key="7">
    <source>
        <dbReference type="PROSITE" id="PS51828"/>
    </source>
</evidence>
<evidence type="ECO:0000256" key="5">
    <source>
        <dbReference type="ARBA" id="ARBA00023180"/>
    </source>
</evidence>
<dbReference type="PANTHER" id="PTHR19277">
    <property type="entry name" value="PENTRAXIN"/>
    <property type="match status" value="1"/>
</dbReference>
<dbReference type="Proteomes" id="UP000694845">
    <property type="component" value="Unplaced"/>
</dbReference>
<evidence type="ECO:0000256" key="2">
    <source>
        <dbReference type="ARBA" id="ARBA00022723"/>
    </source>
</evidence>
<dbReference type="AlphaFoldDB" id="A0A8B7ZTB9"/>
<dbReference type="InterPro" id="IPR051360">
    <property type="entry name" value="Neuronal_Pentraxin_Related"/>
</dbReference>
<comment type="caution">
    <text evidence="6">Lacks conserved residue(s) required for the propagation of feature annotation.</text>
</comment>
<dbReference type="PRINTS" id="PR00895">
    <property type="entry name" value="PENTAXIN"/>
</dbReference>
<gene>
    <name evidence="9" type="primary">LOC110988637</name>
</gene>
<protein>
    <submittedName>
        <fullName evidence="9">Sushi, von Willebrand factor type A, EGF and pentraxin domain-containing protein 1-like</fullName>
    </submittedName>
</protein>
<comment type="cofactor">
    <cofactor evidence="1">
        <name>Ca(2+)</name>
        <dbReference type="ChEBI" id="CHEBI:29108"/>
    </cofactor>
</comment>
<dbReference type="PANTHER" id="PTHR19277:SF125">
    <property type="entry name" value="B6"/>
    <property type="match status" value="1"/>
</dbReference>
<accession>A0A8B7ZTB9</accession>
<keyword evidence="8" id="KW-1185">Reference proteome</keyword>
<dbReference type="Gene3D" id="2.60.120.200">
    <property type="match status" value="1"/>
</dbReference>
<feature type="domain" description="Pentraxin (PTX)" evidence="7">
    <location>
        <begin position="1"/>
        <end position="142"/>
    </location>
</feature>
<dbReference type="SUPFAM" id="SSF49899">
    <property type="entry name" value="Concanavalin A-like lectins/glucanases"/>
    <property type="match status" value="1"/>
</dbReference>
<keyword evidence="2" id="KW-0479">Metal-binding</keyword>
<keyword evidence="3" id="KW-0106">Calcium</keyword>
<evidence type="ECO:0000313" key="8">
    <source>
        <dbReference type="Proteomes" id="UP000694845"/>
    </source>
</evidence>
<dbReference type="Pfam" id="PF13385">
    <property type="entry name" value="Laminin_G_3"/>
    <property type="match status" value="1"/>
</dbReference>
<evidence type="ECO:0000256" key="1">
    <source>
        <dbReference type="ARBA" id="ARBA00001913"/>
    </source>
</evidence>
<keyword evidence="5" id="KW-0325">Glycoprotein</keyword>
<evidence type="ECO:0000256" key="3">
    <source>
        <dbReference type="ARBA" id="ARBA00022837"/>
    </source>
</evidence>
<dbReference type="OrthoDB" id="1918685at2759"/>